<dbReference type="GO" id="GO:0030272">
    <property type="term" value="F:5-formyltetrahydrofolate cyclo-ligase activity"/>
    <property type="evidence" value="ECO:0007669"/>
    <property type="project" value="UniProtKB-EC"/>
</dbReference>
<dbReference type="PANTHER" id="PTHR23407">
    <property type="entry name" value="ATPASE INHIBITOR/5-FORMYLTETRAHYDROFOLATE CYCLO-LIGASE"/>
    <property type="match status" value="1"/>
</dbReference>
<dbReference type="PANTHER" id="PTHR23407:SF1">
    <property type="entry name" value="5-FORMYLTETRAHYDROFOLATE CYCLO-LIGASE"/>
    <property type="match status" value="1"/>
</dbReference>
<evidence type="ECO:0000256" key="4">
    <source>
        <dbReference type="PIRSR" id="PIRSR006806-1"/>
    </source>
</evidence>
<feature type="binding site" evidence="4">
    <location>
        <position position="55"/>
    </location>
    <ligand>
        <name>substrate</name>
    </ligand>
</feature>
<accession>C6LCC8</accession>
<reference evidence="6" key="1">
    <citation type="submission" date="2009-07" db="EMBL/GenBank/DDBJ databases">
        <authorList>
            <person name="Weinstock G."/>
            <person name="Sodergren E."/>
            <person name="Clifton S."/>
            <person name="Fulton L."/>
            <person name="Fulton B."/>
            <person name="Courtney L."/>
            <person name="Fronick C."/>
            <person name="Harrison M."/>
            <person name="Strong C."/>
            <person name="Farmer C."/>
            <person name="Delahaunty K."/>
            <person name="Markovic C."/>
            <person name="Hall O."/>
            <person name="Minx P."/>
            <person name="Tomlinson C."/>
            <person name="Mitreva M."/>
            <person name="Nelson J."/>
            <person name="Hou S."/>
            <person name="Wollam A."/>
            <person name="Pepin K.H."/>
            <person name="Johnson M."/>
            <person name="Bhonagiri V."/>
            <person name="Nash W.E."/>
            <person name="Warren W."/>
            <person name="Chinwalla A."/>
            <person name="Mardis E.R."/>
            <person name="Wilson R.K."/>
        </authorList>
    </citation>
    <scope>NUCLEOTIDE SEQUENCE [LARGE SCALE GENOMIC DNA]</scope>
    <source>
        <strain evidence="6">DSM 14469</strain>
    </source>
</reference>
<keyword evidence="5" id="KW-0479">Metal-binding</keyword>
<feature type="binding site" evidence="4">
    <location>
        <position position="50"/>
    </location>
    <ligand>
        <name>substrate</name>
    </ligand>
</feature>
<keyword evidence="6" id="KW-0436">Ligase</keyword>
<dbReference type="GO" id="GO:0046872">
    <property type="term" value="F:metal ion binding"/>
    <property type="evidence" value="ECO:0007669"/>
    <property type="project" value="UniProtKB-KW"/>
</dbReference>
<dbReference type="RefSeq" id="WP_006861070.1">
    <property type="nucleotide sequence ID" value="NZ_ACCL02000005.1"/>
</dbReference>
<dbReference type="InterPro" id="IPR002698">
    <property type="entry name" value="FTHF_cligase"/>
</dbReference>
<dbReference type="Proteomes" id="UP000005561">
    <property type="component" value="Unassembled WGS sequence"/>
</dbReference>
<comment type="catalytic activity">
    <reaction evidence="5">
        <text>(6S)-5-formyl-5,6,7,8-tetrahydrofolate + ATP = (6R)-5,10-methenyltetrahydrofolate + ADP + phosphate</text>
        <dbReference type="Rhea" id="RHEA:10488"/>
        <dbReference type="ChEBI" id="CHEBI:30616"/>
        <dbReference type="ChEBI" id="CHEBI:43474"/>
        <dbReference type="ChEBI" id="CHEBI:57455"/>
        <dbReference type="ChEBI" id="CHEBI:57457"/>
        <dbReference type="ChEBI" id="CHEBI:456216"/>
        <dbReference type="EC" id="6.3.3.2"/>
    </reaction>
</comment>
<dbReference type="PIRSF" id="PIRSF006806">
    <property type="entry name" value="FTHF_cligase"/>
    <property type="match status" value="1"/>
</dbReference>
<dbReference type="Gene3D" id="3.40.50.10420">
    <property type="entry name" value="NagB/RpiA/CoA transferase-like"/>
    <property type="match status" value="1"/>
</dbReference>
<evidence type="ECO:0000313" key="7">
    <source>
        <dbReference type="Proteomes" id="UP000005561"/>
    </source>
</evidence>
<evidence type="ECO:0000256" key="3">
    <source>
        <dbReference type="ARBA" id="ARBA00022840"/>
    </source>
</evidence>
<keyword evidence="2 4" id="KW-0547">Nucleotide-binding</keyword>
<dbReference type="NCBIfam" id="TIGR02727">
    <property type="entry name" value="MTHFS_bact"/>
    <property type="match status" value="1"/>
</dbReference>
<dbReference type="InterPro" id="IPR037171">
    <property type="entry name" value="NagB/RpiA_transferase-like"/>
</dbReference>
<feature type="binding site" evidence="4">
    <location>
        <begin position="130"/>
        <end position="138"/>
    </location>
    <ligand>
        <name>ATP</name>
        <dbReference type="ChEBI" id="CHEBI:30616"/>
    </ligand>
</feature>
<dbReference type="GO" id="GO:0005524">
    <property type="term" value="F:ATP binding"/>
    <property type="evidence" value="ECO:0007669"/>
    <property type="project" value="UniProtKB-KW"/>
</dbReference>
<dbReference type="eggNOG" id="COG0212">
    <property type="taxonomic scope" value="Bacteria"/>
</dbReference>
<keyword evidence="3 4" id="KW-0067">ATP-binding</keyword>
<dbReference type="GO" id="GO:0035999">
    <property type="term" value="P:tetrahydrofolate interconversion"/>
    <property type="evidence" value="ECO:0007669"/>
    <property type="project" value="TreeGrafter"/>
</dbReference>
<comment type="cofactor">
    <cofactor evidence="5">
        <name>Mg(2+)</name>
        <dbReference type="ChEBI" id="CHEBI:18420"/>
    </cofactor>
</comment>
<comment type="caution">
    <text evidence="6">The sequence shown here is derived from an EMBL/GenBank/DDBJ whole genome shotgun (WGS) entry which is preliminary data.</text>
</comment>
<dbReference type="GO" id="GO:0009396">
    <property type="term" value="P:folic acid-containing compound biosynthetic process"/>
    <property type="evidence" value="ECO:0007669"/>
    <property type="project" value="TreeGrafter"/>
</dbReference>
<dbReference type="SUPFAM" id="SSF100950">
    <property type="entry name" value="NagB/RpiA/CoA transferase-like"/>
    <property type="match status" value="1"/>
</dbReference>
<evidence type="ECO:0000313" key="6">
    <source>
        <dbReference type="EMBL" id="EET61592.1"/>
    </source>
</evidence>
<gene>
    <name evidence="6" type="ORF">BRYFOR_06275</name>
</gene>
<sequence length="183" mass="21002">MMEKKEIRKLIFARRRAADPEVLLADSQIICRKVMETEAFQDASAIYVYMDCKGEVSVKPLLKEAWRLGKRTAAPRVTGPGQMRYYYISSYADVAPGYYQIPEPVTQEEAHDETALLIVPGVAFDRQRHRCGYGQGFYDRYLAEHTGHPTIALAFDFQIMEQVPADAFDRLPQMLITEKEVFQ</sequence>
<evidence type="ECO:0000256" key="5">
    <source>
        <dbReference type="RuleBase" id="RU361279"/>
    </source>
</evidence>
<feature type="binding site" evidence="4">
    <location>
        <begin position="4"/>
        <end position="8"/>
    </location>
    <ligand>
        <name>ATP</name>
        <dbReference type="ChEBI" id="CHEBI:30616"/>
    </ligand>
</feature>
<protein>
    <recommendedName>
        <fullName evidence="5">5-formyltetrahydrofolate cyclo-ligase</fullName>
        <ecNumber evidence="5">6.3.3.2</ecNumber>
    </recommendedName>
</protein>
<keyword evidence="5" id="KW-0460">Magnesium</keyword>
<dbReference type="STRING" id="168384.SAMN05660368_00176"/>
<dbReference type="OrthoDB" id="9801938at2"/>
<dbReference type="EC" id="6.3.3.2" evidence="5"/>
<dbReference type="Pfam" id="PF01812">
    <property type="entry name" value="5-FTHF_cyc-lig"/>
    <property type="match status" value="1"/>
</dbReference>
<organism evidence="6 7">
    <name type="scientific">Marvinbryantia formatexigens DSM 14469</name>
    <dbReference type="NCBI Taxonomy" id="478749"/>
    <lineage>
        <taxon>Bacteria</taxon>
        <taxon>Bacillati</taxon>
        <taxon>Bacillota</taxon>
        <taxon>Clostridia</taxon>
        <taxon>Lachnospirales</taxon>
        <taxon>Lachnospiraceae</taxon>
        <taxon>Marvinbryantia</taxon>
    </lineage>
</organism>
<keyword evidence="7" id="KW-1185">Reference proteome</keyword>
<comment type="similarity">
    <text evidence="1 5">Belongs to the 5-formyltetrahydrofolate cyclo-ligase family.</text>
</comment>
<proteinExistence type="inferred from homology"/>
<dbReference type="EMBL" id="ACCL02000005">
    <property type="protein sequence ID" value="EET61592.1"/>
    <property type="molecule type" value="Genomic_DNA"/>
</dbReference>
<name>C6LCC8_9FIRM</name>
<dbReference type="InterPro" id="IPR024185">
    <property type="entry name" value="FTHF_cligase-like_sf"/>
</dbReference>
<dbReference type="AlphaFoldDB" id="C6LCC8"/>
<evidence type="ECO:0000256" key="2">
    <source>
        <dbReference type="ARBA" id="ARBA00022741"/>
    </source>
</evidence>
<evidence type="ECO:0000256" key="1">
    <source>
        <dbReference type="ARBA" id="ARBA00010638"/>
    </source>
</evidence>